<dbReference type="Proteomes" id="UP000244248">
    <property type="component" value="Unassembled WGS sequence"/>
</dbReference>
<evidence type="ECO:0000256" key="1">
    <source>
        <dbReference type="ARBA" id="ARBA00005046"/>
    </source>
</evidence>
<evidence type="ECO:0000313" key="13">
    <source>
        <dbReference type="Proteomes" id="UP000244248"/>
    </source>
</evidence>
<evidence type="ECO:0000313" key="12">
    <source>
        <dbReference type="EMBL" id="PTU33167.1"/>
    </source>
</evidence>
<dbReference type="RefSeq" id="WP_107938876.1">
    <property type="nucleotide sequence ID" value="NZ_QANS01000001.1"/>
</dbReference>
<evidence type="ECO:0000256" key="3">
    <source>
        <dbReference type="ARBA" id="ARBA00011950"/>
    </source>
</evidence>
<evidence type="ECO:0000256" key="10">
    <source>
        <dbReference type="ARBA" id="ARBA00032474"/>
    </source>
</evidence>
<evidence type="ECO:0000256" key="6">
    <source>
        <dbReference type="ARBA" id="ARBA00026066"/>
    </source>
</evidence>
<dbReference type="EC" id="2.8.1.12" evidence="3"/>
<dbReference type="InterPro" id="IPR003448">
    <property type="entry name" value="Mopterin_biosynth_MoaE"/>
</dbReference>
<dbReference type="PANTHER" id="PTHR23404">
    <property type="entry name" value="MOLYBDOPTERIN SYNTHASE RELATED"/>
    <property type="match status" value="1"/>
</dbReference>
<keyword evidence="5" id="KW-0501">Molybdenum cofactor biosynthesis</keyword>
<sequence length="141" mass="15851">MNRLTDQTLDIESLIAQTDDPDCGALVVFGGAVRLDDGVKAIDYTAYAPLAEKALAEIEQETLQRFDIRHCRLVHRTGLLKLGELSVVVVVRGGHRGPTFEAARWAIDTLKQRVPVWKEEYYLDGRSTFVEGQHIQEKSEN</sequence>
<evidence type="ECO:0000256" key="8">
    <source>
        <dbReference type="ARBA" id="ARBA00030407"/>
    </source>
</evidence>
<dbReference type="GO" id="GO:0006777">
    <property type="term" value="P:Mo-molybdopterin cofactor biosynthetic process"/>
    <property type="evidence" value="ECO:0007669"/>
    <property type="project" value="UniProtKB-KW"/>
</dbReference>
<evidence type="ECO:0000256" key="5">
    <source>
        <dbReference type="ARBA" id="ARBA00023150"/>
    </source>
</evidence>
<name>A0A2T5MKR1_9GAMM</name>
<dbReference type="AlphaFoldDB" id="A0A2T5MKR1"/>
<dbReference type="EMBL" id="QANS01000001">
    <property type="protein sequence ID" value="PTU33167.1"/>
    <property type="molecule type" value="Genomic_DNA"/>
</dbReference>
<dbReference type="InterPro" id="IPR036563">
    <property type="entry name" value="MoaE_sf"/>
</dbReference>
<comment type="pathway">
    <text evidence="1">Cofactor biosynthesis; molybdopterin biosynthesis.</text>
</comment>
<evidence type="ECO:0000256" key="7">
    <source>
        <dbReference type="ARBA" id="ARBA00029745"/>
    </source>
</evidence>
<evidence type="ECO:0000256" key="11">
    <source>
        <dbReference type="ARBA" id="ARBA00049878"/>
    </source>
</evidence>
<reference evidence="12 13" key="1">
    <citation type="submission" date="2018-04" db="EMBL/GenBank/DDBJ databases">
        <title>Novel species isolated from glacier.</title>
        <authorList>
            <person name="Liu Q."/>
            <person name="Xin Y.-H."/>
        </authorList>
    </citation>
    <scope>NUCLEOTIDE SEQUENCE [LARGE SCALE GENOMIC DNA]</scope>
    <source>
        <strain evidence="12 13">GT1R17</strain>
    </source>
</reference>
<comment type="similarity">
    <text evidence="2">Belongs to the MoaE family.</text>
</comment>
<dbReference type="Pfam" id="PF02391">
    <property type="entry name" value="MoaE"/>
    <property type="match status" value="1"/>
</dbReference>
<proteinExistence type="inferred from homology"/>
<dbReference type="UniPathway" id="UPA00344"/>
<comment type="caution">
    <text evidence="12">The sequence shown here is derived from an EMBL/GenBank/DDBJ whole genome shotgun (WGS) entry which is preliminary data.</text>
</comment>
<comment type="subunit">
    <text evidence="6">Heterotetramer of 2 MoaD subunits and 2 MoaE subunits. Also stable as homodimer. The enzyme changes between these two forms during catalysis.</text>
</comment>
<dbReference type="SUPFAM" id="SSF54690">
    <property type="entry name" value="Molybdopterin synthase subunit MoaE"/>
    <property type="match status" value="1"/>
</dbReference>
<keyword evidence="13" id="KW-1185">Reference proteome</keyword>
<accession>A0A2T5MKR1</accession>
<dbReference type="OrthoDB" id="9803224at2"/>
<evidence type="ECO:0000256" key="4">
    <source>
        <dbReference type="ARBA" id="ARBA00013858"/>
    </source>
</evidence>
<gene>
    <name evidence="12" type="ORF">CJD38_03440</name>
</gene>
<comment type="catalytic activity">
    <reaction evidence="11">
        <text>2 [molybdopterin-synthase sulfur-carrier protein]-C-terminal-Gly-aminoethanethioate + cyclic pyranopterin phosphate + H2O = molybdopterin + 2 [molybdopterin-synthase sulfur-carrier protein]-C-terminal Gly-Gly + 2 H(+)</text>
        <dbReference type="Rhea" id="RHEA:26333"/>
        <dbReference type="Rhea" id="RHEA-COMP:12202"/>
        <dbReference type="Rhea" id="RHEA-COMP:19907"/>
        <dbReference type="ChEBI" id="CHEBI:15377"/>
        <dbReference type="ChEBI" id="CHEBI:15378"/>
        <dbReference type="ChEBI" id="CHEBI:58698"/>
        <dbReference type="ChEBI" id="CHEBI:59648"/>
        <dbReference type="ChEBI" id="CHEBI:90778"/>
        <dbReference type="ChEBI" id="CHEBI:232372"/>
        <dbReference type="EC" id="2.8.1.12"/>
    </reaction>
</comment>
<evidence type="ECO:0000256" key="2">
    <source>
        <dbReference type="ARBA" id="ARBA00005426"/>
    </source>
</evidence>
<organism evidence="12 13">
    <name type="scientific">Stenotrophobium rhamnosiphilum</name>
    <dbReference type="NCBI Taxonomy" id="2029166"/>
    <lineage>
        <taxon>Bacteria</taxon>
        <taxon>Pseudomonadati</taxon>
        <taxon>Pseudomonadota</taxon>
        <taxon>Gammaproteobacteria</taxon>
        <taxon>Nevskiales</taxon>
        <taxon>Nevskiaceae</taxon>
        <taxon>Stenotrophobium</taxon>
    </lineage>
</organism>
<evidence type="ECO:0000256" key="9">
    <source>
        <dbReference type="ARBA" id="ARBA00030781"/>
    </source>
</evidence>
<protein>
    <recommendedName>
        <fullName evidence="4">Molybdopterin synthase catalytic subunit</fullName>
        <ecNumber evidence="3">2.8.1.12</ecNumber>
    </recommendedName>
    <alternativeName>
        <fullName evidence="9">MPT synthase subunit 2</fullName>
    </alternativeName>
    <alternativeName>
        <fullName evidence="7">Molybdenum cofactor biosynthesis protein E</fullName>
    </alternativeName>
    <alternativeName>
        <fullName evidence="8">Molybdopterin-converting factor large subunit</fullName>
    </alternativeName>
    <alternativeName>
        <fullName evidence="10">Molybdopterin-converting factor subunit 2</fullName>
    </alternativeName>
</protein>
<dbReference type="CDD" id="cd00756">
    <property type="entry name" value="MoaE"/>
    <property type="match status" value="1"/>
</dbReference>
<dbReference type="Gene3D" id="3.90.1170.40">
    <property type="entry name" value="Molybdopterin biosynthesis MoaE subunit"/>
    <property type="match status" value="1"/>
</dbReference>
<dbReference type="GO" id="GO:0030366">
    <property type="term" value="F:molybdopterin synthase activity"/>
    <property type="evidence" value="ECO:0007669"/>
    <property type="project" value="UniProtKB-EC"/>
</dbReference>